<dbReference type="CDD" id="cd00130">
    <property type="entry name" value="PAS"/>
    <property type="match status" value="2"/>
</dbReference>
<dbReference type="Gene3D" id="3.30.70.270">
    <property type="match status" value="1"/>
</dbReference>
<dbReference type="CDD" id="cd01949">
    <property type="entry name" value="GGDEF"/>
    <property type="match status" value="1"/>
</dbReference>
<dbReference type="PROSITE" id="PS50887">
    <property type="entry name" value="GGDEF"/>
    <property type="match status" value="1"/>
</dbReference>
<dbReference type="PANTHER" id="PTHR45138">
    <property type="entry name" value="REGULATORY COMPONENTS OF SENSORY TRANSDUCTION SYSTEM"/>
    <property type="match status" value="1"/>
</dbReference>
<keyword evidence="7" id="KW-1185">Reference proteome</keyword>
<dbReference type="Pfam" id="PF08447">
    <property type="entry name" value="PAS_3"/>
    <property type="match status" value="1"/>
</dbReference>
<evidence type="ECO:0000256" key="1">
    <source>
        <dbReference type="ARBA" id="ARBA00012528"/>
    </source>
</evidence>
<dbReference type="PROSITE" id="PS50112">
    <property type="entry name" value="PAS"/>
    <property type="match status" value="2"/>
</dbReference>
<dbReference type="SMART" id="SM00267">
    <property type="entry name" value="GGDEF"/>
    <property type="match status" value="1"/>
</dbReference>
<evidence type="ECO:0000259" key="5">
    <source>
        <dbReference type="PROSITE" id="PS50887"/>
    </source>
</evidence>
<dbReference type="PANTHER" id="PTHR45138:SF9">
    <property type="entry name" value="DIGUANYLATE CYCLASE DGCM-RELATED"/>
    <property type="match status" value="1"/>
</dbReference>
<dbReference type="Pfam" id="PF12860">
    <property type="entry name" value="PAS_7"/>
    <property type="match status" value="1"/>
</dbReference>
<dbReference type="InterPro" id="IPR000014">
    <property type="entry name" value="PAS"/>
</dbReference>
<feature type="domain" description="PAS" evidence="3">
    <location>
        <begin position="137"/>
        <end position="180"/>
    </location>
</feature>
<proteinExistence type="predicted"/>
<feature type="domain" description="GGDEF" evidence="5">
    <location>
        <begin position="425"/>
        <end position="559"/>
    </location>
</feature>
<name>A0ABQ3GA05_9BURK</name>
<dbReference type="NCBIfam" id="TIGR00229">
    <property type="entry name" value="sensory_box"/>
    <property type="match status" value="1"/>
</dbReference>
<dbReference type="InterPro" id="IPR029787">
    <property type="entry name" value="Nucleotide_cyclase"/>
</dbReference>
<dbReference type="RefSeq" id="WP_189689994.1">
    <property type="nucleotide sequence ID" value="NZ_BMYK01000026.1"/>
</dbReference>
<evidence type="ECO:0000259" key="3">
    <source>
        <dbReference type="PROSITE" id="PS50112"/>
    </source>
</evidence>
<dbReference type="EMBL" id="BMYK01000026">
    <property type="protein sequence ID" value="GHC98451.1"/>
    <property type="molecule type" value="Genomic_DNA"/>
</dbReference>
<dbReference type="NCBIfam" id="TIGR00254">
    <property type="entry name" value="GGDEF"/>
    <property type="match status" value="1"/>
</dbReference>
<evidence type="ECO:0000313" key="6">
    <source>
        <dbReference type="EMBL" id="GHC98451.1"/>
    </source>
</evidence>
<dbReference type="SUPFAM" id="SSF55785">
    <property type="entry name" value="PYP-like sensor domain (PAS domain)"/>
    <property type="match status" value="2"/>
</dbReference>
<organism evidence="6 7">
    <name type="scientific">Pseudorhodoferax aquiterrae</name>
    <dbReference type="NCBI Taxonomy" id="747304"/>
    <lineage>
        <taxon>Bacteria</taxon>
        <taxon>Pseudomonadati</taxon>
        <taxon>Pseudomonadota</taxon>
        <taxon>Betaproteobacteria</taxon>
        <taxon>Burkholderiales</taxon>
        <taxon>Comamonadaceae</taxon>
    </lineage>
</organism>
<evidence type="ECO:0000313" key="7">
    <source>
        <dbReference type="Proteomes" id="UP000626210"/>
    </source>
</evidence>
<dbReference type="EC" id="2.7.7.65" evidence="1"/>
<dbReference type="InterPro" id="IPR050469">
    <property type="entry name" value="Diguanylate_Cyclase"/>
</dbReference>
<protein>
    <recommendedName>
        <fullName evidence="1">diguanylate cyclase</fullName>
        <ecNumber evidence="1">2.7.7.65</ecNumber>
    </recommendedName>
</protein>
<feature type="domain" description="PAS" evidence="3">
    <location>
        <begin position="262"/>
        <end position="331"/>
    </location>
</feature>
<dbReference type="InterPro" id="IPR000160">
    <property type="entry name" value="GGDEF_dom"/>
</dbReference>
<evidence type="ECO:0000259" key="4">
    <source>
        <dbReference type="PROSITE" id="PS50113"/>
    </source>
</evidence>
<dbReference type="InterPro" id="IPR043128">
    <property type="entry name" value="Rev_trsase/Diguanyl_cyclase"/>
</dbReference>
<dbReference type="SMART" id="SM00091">
    <property type="entry name" value="PAS"/>
    <property type="match status" value="3"/>
</dbReference>
<comment type="caution">
    <text evidence="6">The sequence shown here is derived from an EMBL/GenBank/DDBJ whole genome shotgun (WGS) entry which is preliminary data.</text>
</comment>
<dbReference type="InterPro" id="IPR013655">
    <property type="entry name" value="PAS_fold_3"/>
</dbReference>
<dbReference type="Gene3D" id="3.30.450.20">
    <property type="entry name" value="PAS domain"/>
    <property type="match status" value="2"/>
</dbReference>
<dbReference type="InterPro" id="IPR000700">
    <property type="entry name" value="PAS-assoc_C"/>
</dbReference>
<dbReference type="SUPFAM" id="SSF55073">
    <property type="entry name" value="Nucleotide cyclase"/>
    <property type="match status" value="1"/>
</dbReference>
<sequence>MIDAVLRAMGLALDGLDVGFCAFDSQDRAVAWNVTFLELFPEHDGHVRVGEHYAENLRRFYAGRLNEDERHDIDRYVQEGLLRHRRQQRPYEFDHADYRLRVSSVELGPFGRVRIWRKVATLPARVVHPGSSTRRLAETNATAVLERFTDGVLIVDVANQAMWANDAFLQLYGLRSLDAVIGRTFEQLYSTTWAGLREERLEPMLFSLREGQRYPGMPFELSLPGDRCVRVVAQTGEVDGRGYFVHVDVTDSKRQQAALAKAESSYRLLAEHSSDIIIAMQGGLISYASPAITPLLGWDPREVQGQHLVRLCHPDDVPAVTSALKSLQHQPEVDHRARAMHKNGSHVWVEARATRTKSDAHGRPSMLVLNLRSIMARKATEEEQERTAQRMAALVTTDALTGLANRRKLEQALAAEWRRAQREGGALSVLVLDIDHFKTLNDTYGHPFGDAVLRSFGPMLDSFTHRAGDLAARLGGEEFVLLLPLTDERQALAVAEKLRSAVEQARFGGTREVAITVSIGVATSDGHAFKGAGAMVAAADEALYAAKRGGRNRVVAAGREPPKQTVASSWLRIQ</sequence>
<comment type="catalytic activity">
    <reaction evidence="2">
        <text>2 GTP = 3',3'-c-di-GMP + 2 diphosphate</text>
        <dbReference type="Rhea" id="RHEA:24898"/>
        <dbReference type="ChEBI" id="CHEBI:33019"/>
        <dbReference type="ChEBI" id="CHEBI:37565"/>
        <dbReference type="ChEBI" id="CHEBI:58805"/>
        <dbReference type="EC" id="2.7.7.65"/>
    </reaction>
</comment>
<accession>A0ABQ3GA05</accession>
<dbReference type="Proteomes" id="UP000626210">
    <property type="component" value="Unassembled WGS sequence"/>
</dbReference>
<reference evidence="7" key="1">
    <citation type="journal article" date="2019" name="Int. J. Syst. Evol. Microbiol.">
        <title>The Global Catalogue of Microorganisms (GCM) 10K type strain sequencing project: providing services to taxonomists for standard genome sequencing and annotation.</title>
        <authorList>
            <consortium name="The Broad Institute Genomics Platform"/>
            <consortium name="The Broad Institute Genome Sequencing Center for Infectious Disease"/>
            <person name="Wu L."/>
            <person name="Ma J."/>
        </authorList>
    </citation>
    <scope>NUCLEOTIDE SEQUENCE [LARGE SCALE GENOMIC DNA]</scope>
    <source>
        <strain evidence="7">KCTC 23314</strain>
    </source>
</reference>
<feature type="domain" description="PAC" evidence="4">
    <location>
        <begin position="333"/>
        <end position="386"/>
    </location>
</feature>
<gene>
    <name evidence="6" type="ORF">GCM10007320_54170</name>
</gene>
<evidence type="ECO:0000256" key="2">
    <source>
        <dbReference type="ARBA" id="ARBA00034247"/>
    </source>
</evidence>
<dbReference type="Pfam" id="PF13188">
    <property type="entry name" value="PAS_8"/>
    <property type="match status" value="1"/>
</dbReference>
<dbReference type="Pfam" id="PF00990">
    <property type="entry name" value="GGDEF"/>
    <property type="match status" value="1"/>
</dbReference>
<dbReference type="InterPro" id="IPR035965">
    <property type="entry name" value="PAS-like_dom_sf"/>
</dbReference>
<dbReference type="PROSITE" id="PS50113">
    <property type="entry name" value="PAC"/>
    <property type="match status" value="1"/>
</dbReference>